<dbReference type="EMBL" id="BSOG01000002">
    <property type="protein sequence ID" value="GLR13280.1"/>
    <property type="molecule type" value="Genomic_DNA"/>
</dbReference>
<dbReference type="InterPro" id="IPR052726">
    <property type="entry name" value="Phage_Baseplate_Hub"/>
</dbReference>
<dbReference type="PANTHER" id="PTHR35862:SF3">
    <property type="entry name" value="FELS-2 PROPHAGE PROTEIN"/>
    <property type="match status" value="1"/>
</dbReference>
<evidence type="ECO:0000313" key="3">
    <source>
        <dbReference type="Proteomes" id="UP001156706"/>
    </source>
</evidence>
<accession>A0ABQ5YE73</accession>
<dbReference type="SUPFAM" id="SSF69279">
    <property type="entry name" value="Phage tail proteins"/>
    <property type="match status" value="1"/>
</dbReference>
<reference evidence="3" key="1">
    <citation type="journal article" date="2019" name="Int. J. Syst. Evol. Microbiol.">
        <title>The Global Catalogue of Microorganisms (GCM) 10K type strain sequencing project: providing services to taxonomists for standard genome sequencing and annotation.</title>
        <authorList>
            <consortium name="The Broad Institute Genomics Platform"/>
            <consortium name="The Broad Institute Genome Sequencing Center for Infectious Disease"/>
            <person name="Wu L."/>
            <person name="Ma J."/>
        </authorList>
    </citation>
    <scope>NUCLEOTIDE SEQUENCE [LARGE SCALE GENOMIC DNA]</scope>
    <source>
        <strain evidence="3">NBRC 110044</strain>
    </source>
</reference>
<dbReference type="Pfam" id="PF05954">
    <property type="entry name" value="Phage_GPD"/>
    <property type="match status" value="1"/>
</dbReference>
<gene>
    <name evidence="2" type="ORF">GCM10007907_20700</name>
</gene>
<keyword evidence="3" id="KW-1185">Reference proteome</keyword>
<evidence type="ECO:0000256" key="1">
    <source>
        <dbReference type="SAM" id="MobiDB-lite"/>
    </source>
</evidence>
<name>A0ABQ5YE73_9NEIS</name>
<dbReference type="Proteomes" id="UP001156706">
    <property type="component" value="Unassembled WGS sequence"/>
</dbReference>
<evidence type="ECO:0000313" key="2">
    <source>
        <dbReference type="EMBL" id="GLR13280.1"/>
    </source>
</evidence>
<proteinExistence type="predicted"/>
<protein>
    <submittedName>
        <fullName evidence="2">Late control protein D</fullName>
    </submittedName>
</protein>
<dbReference type="PANTHER" id="PTHR35862">
    <property type="entry name" value="FELS-2 PROPHAGE PROTEIN"/>
    <property type="match status" value="1"/>
</dbReference>
<feature type="region of interest" description="Disordered" evidence="1">
    <location>
        <begin position="227"/>
        <end position="254"/>
    </location>
</feature>
<sequence>MTPRAPAFRLAIDSQDITAKVERRVESITLTDNRGFDADQVEIVLLDHDGKLDIPTRGAKLTLALGYAGEPLIDKGTFVVDDIEHQGAPDKLILRASSADLRAGLSDKKERSWHRQTMGAIVRTIAKEAGLQPAITADLAKQPIAHIDQTSESDINLLSRLAAMFDAVATVKAGRLLFIKAGAAQTASGQPLAAVTITRQDGDSHHFTVGDREAYTSVQAHYQDTKGAHKGTITWPDKPKRKKGDKRTTNSTDSVKTLRHTYANSANAKRAAKSEWERIQRGMATFSLTLAHARPELFPELPATVQGFKSAIDALPWIVTKATHRLADGFTTEVELEVAAEALT</sequence>
<comment type="caution">
    <text evidence="2">The sequence shown here is derived from an EMBL/GenBank/DDBJ whole genome shotgun (WGS) entry which is preliminary data.</text>
</comment>
<organism evidence="2 3">
    <name type="scientific">Chitinimonas prasina</name>
    <dbReference type="NCBI Taxonomy" id="1434937"/>
    <lineage>
        <taxon>Bacteria</taxon>
        <taxon>Pseudomonadati</taxon>
        <taxon>Pseudomonadota</taxon>
        <taxon>Betaproteobacteria</taxon>
        <taxon>Neisseriales</taxon>
        <taxon>Chitinibacteraceae</taxon>
        <taxon>Chitinimonas</taxon>
    </lineage>
</organism>
<dbReference type="RefSeq" id="WP_284196387.1">
    <property type="nucleotide sequence ID" value="NZ_BSOG01000002.1"/>
</dbReference>